<feature type="domain" description="Ribbon-helix-helix" evidence="1">
    <location>
        <begin position="2"/>
        <end position="64"/>
    </location>
</feature>
<dbReference type="Pfam" id="PF13467">
    <property type="entry name" value="RHH_4"/>
    <property type="match status" value="1"/>
</dbReference>
<organism evidence="2 3">
    <name type="scientific">Azospirillum doebereinerae</name>
    <dbReference type="NCBI Taxonomy" id="92933"/>
    <lineage>
        <taxon>Bacteria</taxon>
        <taxon>Pseudomonadati</taxon>
        <taxon>Pseudomonadota</taxon>
        <taxon>Alphaproteobacteria</taxon>
        <taxon>Rhodospirillales</taxon>
        <taxon>Azospirillaceae</taxon>
        <taxon>Azospirillum</taxon>
    </lineage>
</organism>
<dbReference type="InterPro" id="IPR027373">
    <property type="entry name" value="RHH_dom"/>
</dbReference>
<proteinExistence type="predicted"/>
<accession>A0A3S1CJ33</accession>
<reference evidence="2 3" key="1">
    <citation type="submission" date="2018-12" db="EMBL/GenBank/DDBJ databases">
        <authorList>
            <person name="Yang Y."/>
        </authorList>
    </citation>
    <scope>NUCLEOTIDE SEQUENCE [LARGE SCALE GENOMIC DNA]</scope>
    <source>
        <strain evidence="2 3">GSF71</strain>
    </source>
</reference>
<evidence type="ECO:0000313" key="2">
    <source>
        <dbReference type="EMBL" id="RUQ75060.1"/>
    </source>
</evidence>
<dbReference type="InterPro" id="IPR038268">
    <property type="entry name" value="RHH_sf"/>
</dbReference>
<name>A0A3S1CJ33_9PROT</name>
<protein>
    <recommendedName>
        <fullName evidence="1">Ribbon-helix-helix domain-containing protein</fullName>
    </recommendedName>
</protein>
<comment type="caution">
    <text evidence="2">The sequence shown here is derived from an EMBL/GenBank/DDBJ whole genome shotgun (WGS) entry which is preliminary data.</text>
</comment>
<dbReference type="OrthoDB" id="8479603at2"/>
<keyword evidence="3" id="KW-1185">Reference proteome</keyword>
<dbReference type="Proteomes" id="UP000280346">
    <property type="component" value="Unassembled WGS sequence"/>
</dbReference>
<gene>
    <name evidence="2" type="ORF">EJ913_04160</name>
</gene>
<evidence type="ECO:0000313" key="3">
    <source>
        <dbReference type="Proteomes" id="UP000280346"/>
    </source>
</evidence>
<evidence type="ECO:0000259" key="1">
    <source>
        <dbReference type="Pfam" id="PF13467"/>
    </source>
</evidence>
<dbReference type="AlphaFoldDB" id="A0A3S1CJ33"/>
<dbReference type="RefSeq" id="WP_126995073.1">
    <property type="nucleotide sequence ID" value="NZ_CP173190.1"/>
</dbReference>
<sequence length="95" mass="10958">MICRNIRVNGRRTSLRMEQDIWDAVDDVARRRCLSVTELVSEIDNQRGNAGLTAELRVYVLGYYRKVIDRLDSYGMTRAAMIRSSEHAAEHTTLQ</sequence>
<dbReference type="Gene3D" id="1.10.3990.20">
    <property type="entry name" value="protein bp1543"/>
    <property type="match status" value="1"/>
</dbReference>
<dbReference type="EMBL" id="RZIJ01000002">
    <property type="protein sequence ID" value="RUQ75060.1"/>
    <property type="molecule type" value="Genomic_DNA"/>
</dbReference>